<dbReference type="KEGG" id="mmt:Metme_4302"/>
<evidence type="ECO:0000256" key="1">
    <source>
        <dbReference type="SAM" id="Phobius"/>
    </source>
</evidence>
<keyword evidence="1" id="KW-0472">Membrane</keyword>
<dbReference type="Pfam" id="PF03929">
    <property type="entry name" value="PepSY_TM"/>
    <property type="match status" value="1"/>
</dbReference>
<accession>G0A2Z3</accession>
<dbReference type="AlphaFoldDB" id="G0A2Z3"/>
<feature type="transmembrane region" description="Helical" evidence="1">
    <location>
        <begin position="355"/>
        <end position="380"/>
    </location>
</feature>
<name>G0A2Z3_METMM</name>
<gene>
    <name evidence="2" type="ordered locus">Metme_4302</name>
</gene>
<evidence type="ECO:0000313" key="2">
    <source>
        <dbReference type="EMBL" id="AEG02652.1"/>
    </source>
</evidence>
<organism evidence="2 3">
    <name type="scientific">Methylomonas methanica (strain DSM 25384 / MC09)</name>
    <dbReference type="NCBI Taxonomy" id="857087"/>
    <lineage>
        <taxon>Bacteria</taxon>
        <taxon>Pseudomonadati</taxon>
        <taxon>Pseudomonadota</taxon>
        <taxon>Gammaproteobacteria</taxon>
        <taxon>Methylococcales</taxon>
        <taxon>Methylococcaceae</taxon>
        <taxon>Methylomonas</taxon>
    </lineage>
</organism>
<keyword evidence="1" id="KW-1133">Transmembrane helix</keyword>
<keyword evidence="3" id="KW-1185">Reference proteome</keyword>
<reference evidence="3" key="3">
    <citation type="submission" date="2011-05" db="EMBL/GenBank/DDBJ databases">
        <title>Complete sequence of Methylomonas methanica MC09.</title>
        <authorList>
            <consortium name="US DOE Joint Genome Institute"/>
            <person name="Lucas S."/>
            <person name="Han J."/>
            <person name="Lapidus A."/>
            <person name="Cheng J.-F."/>
            <person name="Goodwin L."/>
            <person name="Pitluck S."/>
            <person name="Peters L."/>
            <person name="Mikhailova N."/>
            <person name="Teshima H."/>
            <person name="Han C."/>
            <person name="Tapia R."/>
            <person name="Land M."/>
            <person name="Hauser L."/>
            <person name="Kyrpides N."/>
            <person name="Ivanova N."/>
            <person name="Pagani I."/>
            <person name="Stein L."/>
            <person name="Woyke T."/>
        </authorList>
    </citation>
    <scope>NUCLEOTIDE SEQUENCE [LARGE SCALE GENOMIC DNA]</scope>
    <source>
        <strain evidence="3">MC09</strain>
    </source>
</reference>
<dbReference type="EMBL" id="CP002738">
    <property type="protein sequence ID" value="AEG02652.1"/>
    <property type="molecule type" value="Genomic_DNA"/>
</dbReference>
<reference key="2">
    <citation type="submission" date="2011-05" db="EMBL/GenBank/DDBJ databases">
        <title>Complete genome sequence of the aerobic marine methanotroph Methylomonas methanica MC09.</title>
        <authorList>
            <person name="Boden R."/>
            <person name="Cunliffe M."/>
            <person name="Scanlan J."/>
            <person name="Moussard H."/>
            <person name="Kits K.D."/>
            <person name="Klotz M."/>
            <person name="Jetten M."/>
            <person name="Vuilleumier S."/>
            <person name="Han J."/>
            <person name="Peters L."/>
            <person name="Mikhailova N."/>
            <person name="Teshima H."/>
            <person name="Tapia R."/>
            <person name="Kyrpides N."/>
            <person name="Ivanova N."/>
            <person name="Pagani I."/>
            <person name="Cheng J.-F."/>
            <person name="Goodwin L."/>
            <person name="Han C."/>
            <person name="Hauser L."/>
            <person name="Land M."/>
            <person name="Lapidus A."/>
            <person name="Lucas S."/>
            <person name="Pitluck S."/>
            <person name="Woyke T."/>
            <person name="Stein L.Y."/>
            <person name="Murrell C."/>
        </authorList>
    </citation>
    <scope>NUCLEOTIDE SEQUENCE</scope>
    <source>
        <strain>MC09</strain>
    </source>
</reference>
<evidence type="ECO:0000313" key="3">
    <source>
        <dbReference type="Proteomes" id="UP000008888"/>
    </source>
</evidence>
<feature type="transmembrane region" description="Helical" evidence="1">
    <location>
        <begin position="217"/>
        <end position="236"/>
    </location>
</feature>
<dbReference type="InterPro" id="IPR005625">
    <property type="entry name" value="PepSY-ass_TM"/>
</dbReference>
<dbReference type="PANTHER" id="PTHR34219">
    <property type="entry name" value="IRON-REGULATED INNER MEMBRANE PROTEIN-RELATED"/>
    <property type="match status" value="1"/>
</dbReference>
<proteinExistence type="predicted"/>
<protein>
    <submittedName>
        <fullName evidence="2">PepSY-associated TM helix domain protein</fullName>
    </submittedName>
</protein>
<sequence length="395" mass="44646">MHLRHNNCRAIWLKLHLYLGLSAGFIFVILGLTGSIMVFWQIVDRWLEPQIVSFETICSPADYRPLDELIAAVQVKLPSEGQLKTVFFPHPERPVFRMVYQMLSSTYQGEFFDRYDLYVDPCTAKVNGPRLWEKLDQPFQGPVMAVIMRLHTGLLISKPPHWFGSHLIGAVGILLMLSIASGVYLWWPRKRKLKQAFTFKRNCGAQRRVFDIHKLSGVYGMAVLTTLVATGSTMYYPWHDLLRTAVQCLSPGTATESVQISKPTKNENSISPSLAIELAQQAVSGWKVKEVILPIKGTDAYLVTMESAKSVRKTRITLDRYSGVILDIHSGSQGTWGDVLLDWLFPLHTGEAFGMIGRFVVLQAGLLPAMLYITGVIRWLQKRRIKLARTIDLAT</sequence>
<keyword evidence="1" id="KW-0812">Transmembrane</keyword>
<reference evidence="2 3" key="1">
    <citation type="journal article" date="2011" name="J. Bacteriol.">
        <title>Complete Genome Sequence of the Aerobic Marine Methanotroph Methylomonas methanica MC09.</title>
        <authorList>
            <person name="Boden R."/>
            <person name="Cunliffe M."/>
            <person name="Scanlan J."/>
            <person name="Moussard H."/>
            <person name="Kits K.D."/>
            <person name="Klotz M.G."/>
            <person name="Jetten M.S."/>
            <person name="Vuilleumier S."/>
            <person name="Han J."/>
            <person name="Peters L."/>
            <person name="Mikhailova N."/>
            <person name="Teshima H."/>
            <person name="Tapia R."/>
            <person name="Kyrpides N."/>
            <person name="Ivanova N."/>
            <person name="Pagani I."/>
            <person name="Cheng J.F."/>
            <person name="Goodwin L."/>
            <person name="Han C."/>
            <person name="Hauser L."/>
            <person name="Land M.L."/>
            <person name="Lapidus A."/>
            <person name="Lucas S."/>
            <person name="Pitluck S."/>
            <person name="Woyke T."/>
            <person name="Stein L."/>
            <person name="Murrell J.C."/>
        </authorList>
    </citation>
    <scope>NUCLEOTIDE SEQUENCE [LARGE SCALE GENOMIC DNA]</scope>
    <source>
        <strain evidence="2 3">MC09</strain>
    </source>
</reference>
<dbReference type="RefSeq" id="WP_013820867.1">
    <property type="nucleotide sequence ID" value="NC_015572.1"/>
</dbReference>
<dbReference type="Proteomes" id="UP000008888">
    <property type="component" value="Chromosome"/>
</dbReference>
<feature type="transmembrane region" description="Helical" evidence="1">
    <location>
        <begin position="21"/>
        <end position="43"/>
    </location>
</feature>
<dbReference type="OrthoDB" id="9791166at2"/>
<dbReference type="eggNOG" id="COG3182">
    <property type="taxonomic scope" value="Bacteria"/>
</dbReference>
<dbReference type="STRING" id="857087.Metme_4302"/>
<feature type="transmembrane region" description="Helical" evidence="1">
    <location>
        <begin position="167"/>
        <end position="187"/>
    </location>
</feature>
<dbReference type="HOGENOM" id="CLU_031962_4_2_6"/>